<dbReference type="PANTHER" id="PTHR48016:SF56">
    <property type="entry name" value="MAPKK KINASE"/>
    <property type="match status" value="1"/>
</dbReference>
<dbReference type="InterPro" id="IPR008271">
    <property type="entry name" value="Ser/Thr_kinase_AS"/>
</dbReference>
<keyword evidence="1" id="KW-0808">Transferase</keyword>
<evidence type="ECO:0000256" key="5">
    <source>
        <dbReference type="PROSITE-ProRule" id="PRU10141"/>
    </source>
</evidence>
<dbReference type="PANTHER" id="PTHR48016">
    <property type="entry name" value="MAP KINASE KINASE KINASE SSK2-RELATED-RELATED"/>
    <property type="match status" value="1"/>
</dbReference>
<dbReference type="InterPro" id="IPR050538">
    <property type="entry name" value="MAP_kinase_kinase_kinase"/>
</dbReference>
<evidence type="ECO:0000256" key="3">
    <source>
        <dbReference type="ARBA" id="ARBA00022777"/>
    </source>
</evidence>
<evidence type="ECO:0000313" key="8">
    <source>
        <dbReference type="Proteomes" id="UP001233172"/>
    </source>
</evidence>
<evidence type="ECO:0000259" key="6">
    <source>
        <dbReference type="PROSITE" id="PS50011"/>
    </source>
</evidence>
<proteinExistence type="predicted"/>
<reference evidence="7" key="2">
    <citation type="submission" date="2023-04" db="EMBL/GenBank/DDBJ databases">
        <authorList>
            <person name="Bu L."/>
            <person name="Lu L."/>
            <person name="Laidemitt M.R."/>
            <person name="Zhang S.M."/>
            <person name="Mutuku M."/>
            <person name="Mkoji G."/>
            <person name="Steinauer M."/>
            <person name="Loker E.S."/>
        </authorList>
    </citation>
    <scope>NUCLEOTIDE SEQUENCE</scope>
    <source>
        <strain evidence="7">KasaAsao</strain>
        <tissue evidence="7">Whole Snail</tissue>
    </source>
</reference>
<keyword evidence="8" id="KW-1185">Reference proteome</keyword>
<dbReference type="SUPFAM" id="SSF56112">
    <property type="entry name" value="Protein kinase-like (PK-like)"/>
    <property type="match status" value="2"/>
</dbReference>
<dbReference type="PROSITE" id="PS00108">
    <property type="entry name" value="PROTEIN_KINASE_ST"/>
    <property type="match status" value="1"/>
</dbReference>
<dbReference type="Pfam" id="PF00069">
    <property type="entry name" value="Pkinase"/>
    <property type="match status" value="2"/>
</dbReference>
<feature type="binding site" evidence="5">
    <location>
        <position position="324"/>
    </location>
    <ligand>
        <name>ATP</name>
        <dbReference type="ChEBI" id="CHEBI:30616"/>
    </ligand>
</feature>
<dbReference type="SMART" id="SM00220">
    <property type="entry name" value="S_TKc"/>
    <property type="match status" value="2"/>
</dbReference>
<feature type="domain" description="Protein kinase" evidence="6">
    <location>
        <begin position="294"/>
        <end position="570"/>
    </location>
</feature>
<keyword evidence="4 5" id="KW-0067">ATP-binding</keyword>
<keyword evidence="2 5" id="KW-0547">Nucleotide-binding</keyword>
<dbReference type="AlphaFoldDB" id="A0AAD8C7N1"/>
<dbReference type="Proteomes" id="UP001233172">
    <property type="component" value="Unassembled WGS sequence"/>
</dbReference>
<dbReference type="PROSITE" id="PS00107">
    <property type="entry name" value="PROTEIN_KINASE_ATP"/>
    <property type="match status" value="1"/>
</dbReference>
<evidence type="ECO:0000256" key="4">
    <source>
        <dbReference type="ARBA" id="ARBA00022840"/>
    </source>
</evidence>
<sequence>MSSERDSAKTSLAPQIPRKWELGRFIEKGSFASVYMVKDPGHPEDEKFIVKEIPITKAKKDRQSNFSEIEILRSLNHIRIVPFYGSDERDNVLYIFMGYMKKGSLANLISSKQSLSEWETKIFTRQVLEGVSYLHHQKPPIIHRDIKGKNILLEDERNVKLTDFGLSKMINENTNARSSVGTYKWMAPEVVNITSVTNGSYDLKADIWSIGCTVVEMITGNPPFPSLTNFQALIEIGNGKQPKYDLPSNSSEELKDFLKNIFKVDPKQRPTSDDLLKHDFVVEQCLSSAIPKQWIKIKQVGIGTFGKVFLAQDPMNPQKEFVVKEINMRPVEREMIMQLFRNEEKILKNVNHQRIVKFYGFSESNNVLSICMSYMPMGSLEDYLGSRGQQKGFIPEDQAALYTRQLLEGVQYLHENNIIHKDITGKHILMESEISVKLGGISVSKTFRHDSQARTLLKDDSDIGCVCTVNWMAPELIKEVMNESGDNKYNNKVDIWSVGCTLVQMVTGSAPFQNLEPHQVVFKLITGHRPEYSLPDTASKNLIDFVKVTLEHNPDSRLSATQLLNTSTFLKEK</sequence>
<feature type="domain" description="Protein kinase" evidence="6">
    <location>
        <begin position="20"/>
        <end position="281"/>
    </location>
</feature>
<dbReference type="GO" id="GO:0005524">
    <property type="term" value="F:ATP binding"/>
    <property type="evidence" value="ECO:0007669"/>
    <property type="project" value="UniProtKB-UniRule"/>
</dbReference>
<evidence type="ECO:0000256" key="2">
    <source>
        <dbReference type="ARBA" id="ARBA00022741"/>
    </source>
</evidence>
<gene>
    <name evidence="7" type="ORF">Bpfe_002747</name>
</gene>
<comment type="caution">
    <text evidence="7">The sequence shown here is derived from an EMBL/GenBank/DDBJ whole genome shotgun (WGS) entry which is preliminary data.</text>
</comment>
<evidence type="ECO:0000313" key="7">
    <source>
        <dbReference type="EMBL" id="KAK0067906.1"/>
    </source>
</evidence>
<dbReference type="InterPro" id="IPR017441">
    <property type="entry name" value="Protein_kinase_ATP_BS"/>
</dbReference>
<dbReference type="GO" id="GO:0004672">
    <property type="term" value="F:protein kinase activity"/>
    <property type="evidence" value="ECO:0007669"/>
    <property type="project" value="InterPro"/>
</dbReference>
<protein>
    <submittedName>
        <fullName evidence="7">Mitogen-activated protein kinase kinase kinase 3</fullName>
    </submittedName>
</protein>
<reference evidence="7" key="1">
    <citation type="journal article" date="2023" name="PLoS Negl. Trop. Dis.">
        <title>A genome sequence for Biomphalaria pfeifferi, the major vector snail for the human-infecting parasite Schistosoma mansoni.</title>
        <authorList>
            <person name="Bu L."/>
            <person name="Lu L."/>
            <person name="Laidemitt M.R."/>
            <person name="Zhang S.M."/>
            <person name="Mutuku M."/>
            <person name="Mkoji G."/>
            <person name="Steinauer M."/>
            <person name="Loker E.S."/>
        </authorList>
    </citation>
    <scope>NUCLEOTIDE SEQUENCE</scope>
    <source>
        <strain evidence="7">KasaAsao</strain>
    </source>
</reference>
<evidence type="ECO:0000256" key="1">
    <source>
        <dbReference type="ARBA" id="ARBA00022679"/>
    </source>
</evidence>
<keyword evidence="3 7" id="KW-0418">Kinase</keyword>
<accession>A0AAD8C7N1</accession>
<name>A0AAD8C7N1_BIOPF</name>
<organism evidence="7 8">
    <name type="scientific">Biomphalaria pfeifferi</name>
    <name type="common">Bloodfluke planorb</name>
    <name type="synonym">Freshwater snail</name>
    <dbReference type="NCBI Taxonomy" id="112525"/>
    <lineage>
        <taxon>Eukaryota</taxon>
        <taxon>Metazoa</taxon>
        <taxon>Spiralia</taxon>
        <taxon>Lophotrochozoa</taxon>
        <taxon>Mollusca</taxon>
        <taxon>Gastropoda</taxon>
        <taxon>Heterobranchia</taxon>
        <taxon>Euthyneura</taxon>
        <taxon>Panpulmonata</taxon>
        <taxon>Hygrophila</taxon>
        <taxon>Lymnaeoidea</taxon>
        <taxon>Planorbidae</taxon>
        <taxon>Biomphalaria</taxon>
    </lineage>
</organism>
<dbReference type="EMBL" id="JASAOG010000006">
    <property type="protein sequence ID" value="KAK0067906.1"/>
    <property type="molecule type" value="Genomic_DNA"/>
</dbReference>
<dbReference type="InterPro" id="IPR011009">
    <property type="entry name" value="Kinase-like_dom_sf"/>
</dbReference>
<dbReference type="CDD" id="cd06606">
    <property type="entry name" value="STKc_MAPKKK"/>
    <property type="match status" value="1"/>
</dbReference>
<dbReference type="Gene3D" id="1.10.510.10">
    <property type="entry name" value="Transferase(Phosphotransferase) domain 1"/>
    <property type="match status" value="2"/>
</dbReference>
<dbReference type="PROSITE" id="PS50011">
    <property type="entry name" value="PROTEIN_KINASE_DOM"/>
    <property type="match status" value="2"/>
</dbReference>
<dbReference type="InterPro" id="IPR000719">
    <property type="entry name" value="Prot_kinase_dom"/>
</dbReference>